<keyword evidence="3" id="KW-1185">Reference proteome</keyword>
<dbReference type="STRING" id="103827.A0A0N5CZX2"/>
<protein>
    <submittedName>
        <fullName evidence="4">GYF domain-containing protein</fullName>
    </submittedName>
</protein>
<feature type="domain" description="GYF" evidence="1">
    <location>
        <begin position="10"/>
        <end position="58"/>
    </location>
</feature>
<dbReference type="SUPFAM" id="SSF55277">
    <property type="entry name" value="GYF domain"/>
    <property type="match status" value="1"/>
</dbReference>
<dbReference type="Pfam" id="PF02213">
    <property type="entry name" value="GYF"/>
    <property type="match status" value="1"/>
</dbReference>
<reference evidence="2 3" key="2">
    <citation type="submission" date="2018-11" db="EMBL/GenBank/DDBJ databases">
        <authorList>
            <consortium name="Pathogen Informatics"/>
        </authorList>
    </citation>
    <scope>NUCLEOTIDE SEQUENCE [LARGE SCALE GENOMIC DNA]</scope>
</reference>
<evidence type="ECO:0000313" key="4">
    <source>
        <dbReference type="WBParaSite" id="TCLT_0000606401-mRNA-1"/>
    </source>
</evidence>
<dbReference type="Gene3D" id="3.30.1490.40">
    <property type="match status" value="1"/>
</dbReference>
<dbReference type="OrthoDB" id="48509at2759"/>
<dbReference type="AlphaFoldDB" id="A0A0N5CZX2"/>
<dbReference type="WBParaSite" id="TCLT_0000606401-mRNA-1">
    <property type="protein sequence ID" value="TCLT_0000606401-mRNA-1"/>
    <property type="gene ID" value="TCLT_0000606401"/>
</dbReference>
<gene>
    <name evidence="2" type="ORF">TCLT_LOCUS6053</name>
</gene>
<dbReference type="SMART" id="SM00444">
    <property type="entry name" value="GYF"/>
    <property type="match status" value="1"/>
</dbReference>
<sequence>MDPVRDGLNIPKWFYQGEDHRVYGPYSSAEMQKWYKTGYFVSSMLLRTKNDDRFHTLAEWSRYSSGQSPFLIFVNSFDQLVNFSLQAQMSRLIITPTRVPATNGPYFVVPQTAPASTPTPVHGFAPAPGFLTYQQNSLMIAPQIPSFGPLPGLSQPPSEPLDELPSTISNTPDDSDTNWNIGLVQNVVPLPFQEKSTDTYDASWNLARDIGTDPEYAKYRDVSTQTNPGRISAEQAVRLLSEIIGIQLEIEG</sequence>
<reference evidence="4" key="1">
    <citation type="submission" date="2017-02" db="UniProtKB">
        <authorList>
            <consortium name="WormBaseParasite"/>
        </authorList>
    </citation>
    <scope>IDENTIFICATION</scope>
</reference>
<name>A0A0N5CZX2_THECL</name>
<dbReference type="EMBL" id="UYYF01004385">
    <property type="protein sequence ID" value="VDN03371.1"/>
    <property type="molecule type" value="Genomic_DNA"/>
</dbReference>
<dbReference type="PROSITE" id="PS50829">
    <property type="entry name" value="GYF"/>
    <property type="match status" value="1"/>
</dbReference>
<evidence type="ECO:0000313" key="3">
    <source>
        <dbReference type="Proteomes" id="UP000276776"/>
    </source>
</evidence>
<dbReference type="OMA" id="PKWFYQG"/>
<dbReference type="Proteomes" id="UP000276776">
    <property type="component" value="Unassembled WGS sequence"/>
</dbReference>
<organism evidence="4">
    <name type="scientific">Thelazia callipaeda</name>
    <name type="common">Oriental eyeworm</name>
    <name type="synonym">Parasitic nematode</name>
    <dbReference type="NCBI Taxonomy" id="103827"/>
    <lineage>
        <taxon>Eukaryota</taxon>
        <taxon>Metazoa</taxon>
        <taxon>Ecdysozoa</taxon>
        <taxon>Nematoda</taxon>
        <taxon>Chromadorea</taxon>
        <taxon>Rhabditida</taxon>
        <taxon>Spirurina</taxon>
        <taxon>Spiruromorpha</taxon>
        <taxon>Thelazioidea</taxon>
        <taxon>Thelaziidae</taxon>
        <taxon>Thelazia</taxon>
    </lineage>
</organism>
<proteinExistence type="predicted"/>
<evidence type="ECO:0000259" key="1">
    <source>
        <dbReference type="PROSITE" id="PS50829"/>
    </source>
</evidence>
<dbReference type="InterPro" id="IPR035445">
    <property type="entry name" value="GYF-like_dom_sf"/>
</dbReference>
<accession>A0A0N5CZX2</accession>
<evidence type="ECO:0000313" key="2">
    <source>
        <dbReference type="EMBL" id="VDN03371.1"/>
    </source>
</evidence>
<dbReference type="InterPro" id="IPR003169">
    <property type="entry name" value="GYF"/>
</dbReference>